<dbReference type="Gene3D" id="2.40.70.10">
    <property type="entry name" value="Acid Proteases"/>
    <property type="match status" value="1"/>
</dbReference>
<gene>
    <name evidence="1" type="ORF">O181_052286</name>
</gene>
<name>A0A9Q3E5A7_9BASI</name>
<dbReference type="EMBL" id="AVOT02022873">
    <property type="protein sequence ID" value="MBW0512571.1"/>
    <property type="molecule type" value="Genomic_DNA"/>
</dbReference>
<dbReference type="AlphaFoldDB" id="A0A9Q3E5A7"/>
<organism evidence="1 2">
    <name type="scientific">Austropuccinia psidii MF-1</name>
    <dbReference type="NCBI Taxonomy" id="1389203"/>
    <lineage>
        <taxon>Eukaryota</taxon>
        <taxon>Fungi</taxon>
        <taxon>Dikarya</taxon>
        <taxon>Basidiomycota</taxon>
        <taxon>Pucciniomycotina</taxon>
        <taxon>Pucciniomycetes</taxon>
        <taxon>Pucciniales</taxon>
        <taxon>Sphaerophragmiaceae</taxon>
        <taxon>Austropuccinia</taxon>
    </lineage>
</organism>
<proteinExistence type="predicted"/>
<keyword evidence="2" id="KW-1185">Reference proteome</keyword>
<sequence>MENSFEEAIFNIERRKRMSWFLEQKDRLTALNTDMSKSMIHKKILIKCGGDLEYAIRRCIAPFSTEDYINAMEDITTKTKIGRNWYKPPMDNKTSGKPILKPNKQHHRAPLKFHKCGSTSHLANTCPKKTRINEIEIDKFEDTKEKNNVSLHDSDSEPSEEEEVADELSIENLNFSFEVTEVHTHLPQYSDECMDIIHVQDAKIQKTKPARGNGYKTGASCITNIVINNREAKLHLDSGAFCTCVRKDYLDRIYNNWKESSMPIEGIKFRSASHNMHPLGILEAAMIFPHPAGSIRLKVEFFVMNNCTSQHFKLGNDYLNINGIDINDHKDRYFTIGENKKQKFAFPLEKREITVIRQVKNVNKEKYLFQIS</sequence>
<dbReference type="InterPro" id="IPR021109">
    <property type="entry name" value="Peptidase_aspartic_dom_sf"/>
</dbReference>
<reference evidence="1" key="1">
    <citation type="submission" date="2021-03" db="EMBL/GenBank/DDBJ databases">
        <title>Draft genome sequence of rust myrtle Austropuccinia psidii MF-1, a brazilian biotype.</title>
        <authorList>
            <person name="Quecine M.C."/>
            <person name="Pachon D.M.R."/>
            <person name="Bonatelli M.L."/>
            <person name="Correr F.H."/>
            <person name="Franceschini L.M."/>
            <person name="Leite T.F."/>
            <person name="Margarido G.R.A."/>
            <person name="Almeida C.A."/>
            <person name="Ferrarezi J.A."/>
            <person name="Labate C.A."/>
        </authorList>
    </citation>
    <scope>NUCLEOTIDE SEQUENCE</scope>
    <source>
        <strain evidence="1">MF-1</strain>
    </source>
</reference>
<protein>
    <recommendedName>
        <fullName evidence="3">Retropepsins domain-containing protein</fullName>
    </recommendedName>
</protein>
<dbReference type="Proteomes" id="UP000765509">
    <property type="component" value="Unassembled WGS sequence"/>
</dbReference>
<evidence type="ECO:0000313" key="1">
    <source>
        <dbReference type="EMBL" id="MBW0512571.1"/>
    </source>
</evidence>
<evidence type="ECO:0008006" key="3">
    <source>
        <dbReference type="Google" id="ProtNLM"/>
    </source>
</evidence>
<comment type="caution">
    <text evidence="1">The sequence shown here is derived from an EMBL/GenBank/DDBJ whole genome shotgun (WGS) entry which is preliminary data.</text>
</comment>
<accession>A0A9Q3E5A7</accession>
<evidence type="ECO:0000313" key="2">
    <source>
        <dbReference type="Proteomes" id="UP000765509"/>
    </source>
</evidence>